<gene>
    <name evidence="2" type="primary">GPP</name>
</gene>
<dbReference type="EMBL" id="LR742462">
    <property type="protein sequence ID" value="CAA0079597.1"/>
    <property type="molecule type" value="Viral_cRNA"/>
</dbReference>
<feature type="transmembrane region" description="Helical" evidence="1">
    <location>
        <begin position="580"/>
        <end position="599"/>
    </location>
</feature>
<organism evidence="2 3">
    <name type="scientific">Aspen mosaic-associated virus</name>
    <dbReference type="NCBI Taxonomy" id="2681381"/>
    <lineage>
        <taxon>Viruses</taxon>
        <taxon>Riboviria</taxon>
        <taxon>Orthornavirae</taxon>
        <taxon>Negarnaviricota</taxon>
        <taxon>Polyploviricotina</taxon>
        <taxon>Bunyaviricetes</taxon>
        <taxon>Elliovirales</taxon>
        <taxon>Fimoviridae</taxon>
        <taxon>Emaravirus</taxon>
        <taxon>Emaravirus populi</taxon>
    </lineage>
</organism>
<name>A0A679IPB3_9VIRU</name>
<reference evidence="2" key="1">
    <citation type="submission" date="2019-12" db="EMBL/GenBank/DDBJ databases">
        <authorList>
            <person name="Von Bargen S."/>
        </authorList>
    </citation>
    <scope>NUCLEOTIDE SEQUENCE</scope>
    <source>
        <strain evidence="2">E55089</strain>
    </source>
</reference>
<keyword evidence="3" id="KW-1185">Reference proteome</keyword>
<protein>
    <submittedName>
        <fullName evidence="2">Glycoproteinprecursor</fullName>
    </submittedName>
</protein>
<feature type="transmembrane region" description="Helical" evidence="1">
    <location>
        <begin position="172"/>
        <end position="189"/>
    </location>
</feature>
<accession>A0A679IPB3</accession>
<keyword evidence="1" id="KW-0472">Membrane</keyword>
<keyword evidence="1" id="KW-1133">Transmembrane helix</keyword>
<dbReference type="RefSeq" id="YP_010840586.1">
    <property type="nucleotide sequence ID" value="NC_078847.1"/>
</dbReference>
<evidence type="ECO:0000313" key="2">
    <source>
        <dbReference type="EMBL" id="CAA0079597.1"/>
    </source>
</evidence>
<dbReference type="GeneID" id="80557494"/>
<dbReference type="KEGG" id="vg:80557494"/>
<dbReference type="Proteomes" id="UP001061730">
    <property type="component" value="Genome"/>
</dbReference>
<feature type="transmembrane region" description="Helical" evidence="1">
    <location>
        <begin position="103"/>
        <end position="127"/>
    </location>
</feature>
<evidence type="ECO:0000313" key="3">
    <source>
        <dbReference type="Proteomes" id="UP001061730"/>
    </source>
</evidence>
<sequence>MGIINAVIACFILLTMIAYAYTSIRPAGETCECKPQIQKLAKNFIVCFPGCQIKPVNSMLYNTSCMHMDDITISICKGIRYISTKPQVEIHESYIWTTYVQRAWKLIATILVWIVMIVMKVPSLCLMSMMNRLLIKSIESWKNKCKDCGSDYLVSHIECPTPSFRHRTDYNFFFYILLVLVIITTFVKADDNVYNYYHHDNVTEVQILDREHYQQDFDVNGYLYTITILNSHLELDVVNISEIQMPIKHRIDKTTYSCDGVKGCESEFEKKYGVQPTWSVRKAHDGFSCFTVNAVVCGTCTNDYLKLGDKVTSTNVKPYVDIEVKHGNKTDVIKIREFSSFVHQPYYVKPIRPVLVDSVDMFITGAKVYKGQMCNMPSLNCFGPNYIKDGKVYQLMIPRAVDPMSYDREVILDNCVDPGNSDVNSLHLTDYVYQNNTIIKPFTFGMISMGIPASGKLIGDFCEKPVQILDIMVDGCYDCQIGIEVQVKYGNVERCAQIKCRIGRVAYEYFVDSSYGMMTLHSFYDKKTLTVECNGISKDFELEHSKDTSYYKTSNEVHGDTPSDFNLFKHLPNILINPKAILTAIFFCLIIVYMVISIIKHTVSHYMHIRSERRIRHYKKTDNHNMNTINGRLIIVEGEAQ</sequence>
<evidence type="ECO:0000256" key="1">
    <source>
        <dbReference type="SAM" id="Phobius"/>
    </source>
</evidence>
<keyword evidence="1" id="KW-0812">Transmembrane</keyword>
<proteinExistence type="predicted"/>